<evidence type="ECO:0000313" key="2">
    <source>
        <dbReference type="EMBL" id="QJA97980.1"/>
    </source>
</evidence>
<proteinExistence type="predicted"/>
<evidence type="ECO:0000256" key="1">
    <source>
        <dbReference type="SAM" id="Phobius"/>
    </source>
</evidence>
<accession>A0A6M3LRV8</accession>
<name>A0A6M3LRV8_9ZZZZ</name>
<organism evidence="2">
    <name type="scientific">viral metagenome</name>
    <dbReference type="NCBI Taxonomy" id="1070528"/>
    <lineage>
        <taxon>unclassified sequences</taxon>
        <taxon>metagenomes</taxon>
        <taxon>organismal metagenomes</taxon>
    </lineage>
</organism>
<gene>
    <name evidence="2" type="ORF">MM415B05789_0003</name>
</gene>
<dbReference type="EMBL" id="MT143542">
    <property type="protein sequence ID" value="QJA97980.1"/>
    <property type="molecule type" value="Genomic_DNA"/>
</dbReference>
<keyword evidence="1" id="KW-0812">Transmembrane</keyword>
<protein>
    <submittedName>
        <fullName evidence="2">Uncharacterized protein</fullName>
    </submittedName>
</protein>
<reference evidence="2" key="1">
    <citation type="submission" date="2020-03" db="EMBL/GenBank/DDBJ databases">
        <title>The deep terrestrial virosphere.</title>
        <authorList>
            <person name="Holmfeldt K."/>
            <person name="Nilsson E."/>
            <person name="Simone D."/>
            <person name="Lopez-Fernandez M."/>
            <person name="Wu X."/>
            <person name="de Brujin I."/>
            <person name="Lundin D."/>
            <person name="Andersson A."/>
            <person name="Bertilsson S."/>
            <person name="Dopson M."/>
        </authorList>
    </citation>
    <scope>NUCLEOTIDE SEQUENCE</scope>
    <source>
        <strain evidence="2">MM415B05789</strain>
    </source>
</reference>
<keyword evidence="1" id="KW-0472">Membrane</keyword>
<dbReference type="AlphaFoldDB" id="A0A6M3LRV8"/>
<keyword evidence="1" id="KW-1133">Transmembrane helix</keyword>
<feature type="transmembrane region" description="Helical" evidence="1">
    <location>
        <begin position="5"/>
        <end position="25"/>
    </location>
</feature>
<sequence length="49" mass="5574">MADKIAMVSIIVIIFALGYCGYQFWRAGLDTPCVDLEKLAALDRGRRRR</sequence>